<proteinExistence type="inferred from homology"/>
<dbReference type="GO" id="GO:0015344">
    <property type="term" value="F:siderophore uptake transmembrane transporter activity"/>
    <property type="evidence" value="ECO:0007669"/>
    <property type="project" value="TreeGrafter"/>
</dbReference>
<dbReference type="InterPro" id="IPR012910">
    <property type="entry name" value="Plug_dom"/>
</dbReference>
<dbReference type="Pfam" id="PF07715">
    <property type="entry name" value="Plug"/>
    <property type="match status" value="1"/>
</dbReference>
<evidence type="ECO:0000256" key="10">
    <source>
        <dbReference type="SAM" id="SignalP"/>
    </source>
</evidence>
<evidence type="ECO:0000256" key="8">
    <source>
        <dbReference type="PROSITE-ProRule" id="PRU01360"/>
    </source>
</evidence>
<evidence type="ECO:0000259" key="11">
    <source>
        <dbReference type="Pfam" id="PF00593"/>
    </source>
</evidence>
<dbReference type="GO" id="GO:0009279">
    <property type="term" value="C:cell outer membrane"/>
    <property type="evidence" value="ECO:0007669"/>
    <property type="project" value="UniProtKB-SubCell"/>
</dbReference>
<dbReference type="RefSeq" id="WP_183195758.1">
    <property type="nucleotide sequence ID" value="NZ_JACIDA010000001.1"/>
</dbReference>
<evidence type="ECO:0000313" key="14">
    <source>
        <dbReference type="Proteomes" id="UP000532936"/>
    </source>
</evidence>
<dbReference type="EMBL" id="JACIDA010000001">
    <property type="protein sequence ID" value="MBB3871596.1"/>
    <property type="molecule type" value="Genomic_DNA"/>
</dbReference>
<keyword evidence="3 8" id="KW-1134">Transmembrane beta strand</keyword>
<organism evidence="13 14">
    <name type="scientific">Brevundimonas mediterranea</name>
    <dbReference type="NCBI Taxonomy" id="74329"/>
    <lineage>
        <taxon>Bacteria</taxon>
        <taxon>Pseudomonadati</taxon>
        <taxon>Pseudomonadota</taxon>
        <taxon>Alphaproteobacteria</taxon>
        <taxon>Caulobacterales</taxon>
        <taxon>Caulobacteraceae</taxon>
        <taxon>Brevundimonas</taxon>
    </lineage>
</organism>
<dbReference type="InterPro" id="IPR039426">
    <property type="entry name" value="TonB-dep_rcpt-like"/>
</dbReference>
<comment type="subcellular location">
    <subcellularLocation>
        <location evidence="1 8">Cell outer membrane</location>
        <topology evidence="1 8">Multi-pass membrane protein</topology>
    </subcellularLocation>
</comment>
<protein>
    <submittedName>
        <fullName evidence="13">Iron complex outermembrane receptor protein</fullName>
    </submittedName>
</protein>
<keyword evidence="13" id="KW-0675">Receptor</keyword>
<evidence type="ECO:0000256" key="7">
    <source>
        <dbReference type="ARBA" id="ARBA00023237"/>
    </source>
</evidence>
<keyword evidence="2 8" id="KW-0813">Transport</keyword>
<evidence type="ECO:0000256" key="3">
    <source>
        <dbReference type="ARBA" id="ARBA00022452"/>
    </source>
</evidence>
<name>A0A7W6A3H9_9CAUL</name>
<keyword evidence="6 8" id="KW-0472">Membrane</keyword>
<dbReference type="InterPro" id="IPR000531">
    <property type="entry name" value="Beta-barrel_TonB"/>
</dbReference>
<evidence type="ECO:0000313" key="13">
    <source>
        <dbReference type="EMBL" id="MBB3871596.1"/>
    </source>
</evidence>
<evidence type="ECO:0000256" key="9">
    <source>
        <dbReference type="RuleBase" id="RU003357"/>
    </source>
</evidence>
<dbReference type="PROSITE" id="PS52016">
    <property type="entry name" value="TONB_DEPENDENT_REC_3"/>
    <property type="match status" value="1"/>
</dbReference>
<dbReference type="Gene3D" id="2.170.130.10">
    <property type="entry name" value="TonB-dependent receptor, plug domain"/>
    <property type="match status" value="1"/>
</dbReference>
<evidence type="ECO:0000256" key="5">
    <source>
        <dbReference type="ARBA" id="ARBA00023077"/>
    </source>
</evidence>
<dbReference type="CDD" id="cd01347">
    <property type="entry name" value="ligand_gated_channel"/>
    <property type="match status" value="1"/>
</dbReference>
<comment type="similarity">
    <text evidence="8 9">Belongs to the TonB-dependent receptor family.</text>
</comment>
<dbReference type="PANTHER" id="PTHR30069:SF28">
    <property type="entry name" value="TONB-DEPENDENT RECEPTOR YNCD-RELATED"/>
    <property type="match status" value="1"/>
</dbReference>
<comment type="caution">
    <text evidence="13">The sequence shown here is derived from an EMBL/GenBank/DDBJ whole genome shotgun (WGS) entry which is preliminary data.</text>
</comment>
<evidence type="ECO:0000256" key="1">
    <source>
        <dbReference type="ARBA" id="ARBA00004571"/>
    </source>
</evidence>
<dbReference type="Proteomes" id="UP000532936">
    <property type="component" value="Unassembled WGS sequence"/>
</dbReference>
<accession>A0A7W6A3H9</accession>
<evidence type="ECO:0000259" key="12">
    <source>
        <dbReference type="Pfam" id="PF07715"/>
    </source>
</evidence>
<reference evidence="13 14" key="1">
    <citation type="submission" date="2020-08" db="EMBL/GenBank/DDBJ databases">
        <title>Genomic Encyclopedia of Type Strains, Phase IV (KMG-IV): sequencing the most valuable type-strain genomes for metagenomic binning, comparative biology and taxonomic classification.</title>
        <authorList>
            <person name="Goeker M."/>
        </authorList>
    </citation>
    <scope>NUCLEOTIDE SEQUENCE [LARGE SCALE GENOMIC DNA]</scope>
    <source>
        <strain evidence="13 14">DSM 14878</strain>
    </source>
</reference>
<feature type="domain" description="TonB-dependent receptor-like beta-barrel" evidence="11">
    <location>
        <begin position="277"/>
        <end position="652"/>
    </location>
</feature>
<keyword evidence="10" id="KW-0732">Signal</keyword>
<feature type="signal peptide" evidence="10">
    <location>
        <begin position="1"/>
        <end position="28"/>
    </location>
</feature>
<dbReference type="Pfam" id="PF00593">
    <property type="entry name" value="TonB_dep_Rec_b-barrel"/>
    <property type="match status" value="1"/>
</dbReference>
<gene>
    <name evidence="13" type="ORF">GGR11_001110</name>
</gene>
<keyword evidence="4 8" id="KW-0812">Transmembrane</keyword>
<sequence length="693" mass="75464">MSLKTTVAPCALLLATLASGAGASPALAQQASEPVVLDTVIVTARRNADDPAVVAEARERLSRTPGAVAVVSAESYADRYAPNLADVLRDAPGVYAQKKWGGDIRLSIRGSGIGNSVHNRGTLLAQDGVPFNEADGFGDFQLIDPLIARYTEVYKGGNALRFGGALLGGAINLVTPTGRTAASNLSLRLDGGSYGTARAHAEVAGVRGDWDGFAAVTGQTVDGWRQQSDGKSLHLSANIGRSFGQDREVRLLLSGGDIHQEIPGSVSLSDALTQPEKANLGNVSLNYQRNMQSIRTTVQTHWRLDQSTVFEGAVYGTWKDLDHPIFQVIDQQSRNYGAFGRFDWQGQVAGMRADAFYGAWYRQGDLDAKQWANLDGQQNGLRARSFQNGKGLDVFGEGRLFVTDRLALVAGGTWGRAERDYQSYVVPGVAGTIDLTVDKTFDWFAPRAGLLWESEEGDQVFANVTRSVEPPNFSALSPTADGYQPLVPQEAVTWEVGTRGRRGPVTWDVTAYRADLDHELLNFVIDNALGIPASTFNAGPTVHQGIEAGLDWRIAPQWRLRQTYAFSDFFFDGDKVYGENDLPVVPPHLYRAELRYDHPAGWFVAPSVEWSMADSWVDYANTLKSPAYTVANLNMGWTVRRRLTVFADVRNLFDEAYVSNFSAVTDAQRPGVSTAVFFPGEGRSAYVGVRISY</sequence>
<dbReference type="InterPro" id="IPR037066">
    <property type="entry name" value="Plug_dom_sf"/>
</dbReference>
<dbReference type="GO" id="GO:0044718">
    <property type="term" value="P:siderophore transmembrane transport"/>
    <property type="evidence" value="ECO:0007669"/>
    <property type="project" value="TreeGrafter"/>
</dbReference>
<evidence type="ECO:0000256" key="2">
    <source>
        <dbReference type="ARBA" id="ARBA00022448"/>
    </source>
</evidence>
<dbReference type="PANTHER" id="PTHR30069">
    <property type="entry name" value="TONB-DEPENDENT OUTER MEMBRANE RECEPTOR"/>
    <property type="match status" value="1"/>
</dbReference>
<evidence type="ECO:0000256" key="4">
    <source>
        <dbReference type="ARBA" id="ARBA00022692"/>
    </source>
</evidence>
<dbReference type="AlphaFoldDB" id="A0A7W6A3H9"/>
<dbReference type="Gene3D" id="2.40.170.20">
    <property type="entry name" value="TonB-dependent receptor, beta-barrel domain"/>
    <property type="match status" value="1"/>
</dbReference>
<dbReference type="InterPro" id="IPR036942">
    <property type="entry name" value="Beta-barrel_TonB_sf"/>
</dbReference>
<feature type="chain" id="PRO_5030976679" evidence="10">
    <location>
        <begin position="29"/>
        <end position="693"/>
    </location>
</feature>
<dbReference type="SUPFAM" id="SSF56935">
    <property type="entry name" value="Porins"/>
    <property type="match status" value="1"/>
</dbReference>
<keyword evidence="5 9" id="KW-0798">TonB box</keyword>
<feature type="domain" description="TonB-dependent receptor plug" evidence="12">
    <location>
        <begin position="61"/>
        <end position="170"/>
    </location>
</feature>
<keyword evidence="7 8" id="KW-0998">Cell outer membrane</keyword>
<evidence type="ECO:0000256" key="6">
    <source>
        <dbReference type="ARBA" id="ARBA00023136"/>
    </source>
</evidence>